<feature type="region of interest" description="Disordered" evidence="6">
    <location>
        <begin position="1"/>
        <end position="71"/>
    </location>
</feature>
<keyword evidence="3 4" id="KW-0505">Motor protein</keyword>
<reference evidence="8 9" key="1">
    <citation type="submission" date="2017-12" db="EMBL/GenBank/DDBJ databases">
        <title>Sequencing, de novo assembly and annotation of complete genome of a new Thraustochytrid species, strain FCC1311.</title>
        <authorList>
            <person name="Sedici K."/>
            <person name="Godart F."/>
            <person name="Aiese Cigliano R."/>
            <person name="Sanseverino W."/>
            <person name="Barakat M."/>
            <person name="Ortet P."/>
            <person name="Marechal E."/>
            <person name="Cagnac O."/>
            <person name="Amato A."/>
        </authorList>
    </citation>
    <scope>NUCLEOTIDE SEQUENCE [LARGE SCALE GENOMIC DNA]</scope>
</reference>
<dbReference type="OrthoDB" id="3176171at2759"/>
<accession>A0A2R5G4J1</accession>
<dbReference type="GO" id="GO:0005874">
    <property type="term" value="C:microtubule"/>
    <property type="evidence" value="ECO:0007669"/>
    <property type="project" value="UniProtKB-KW"/>
</dbReference>
<dbReference type="SUPFAM" id="SSF52540">
    <property type="entry name" value="P-loop containing nucleoside triphosphate hydrolases"/>
    <property type="match status" value="1"/>
</dbReference>
<protein>
    <recommendedName>
        <fullName evidence="4">Kinesin-like protein</fullName>
    </recommendedName>
</protein>
<evidence type="ECO:0000313" key="8">
    <source>
        <dbReference type="EMBL" id="GBG25229.1"/>
    </source>
</evidence>
<comment type="caution">
    <text evidence="8">The sequence shown here is derived from an EMBL/GenBank/DDBJ whole genome shotgun (WGS) entry which is preliminary data.</text>
</comment>
<feature type="compositionally biased region" description="Acidic residues" evidence="6">
    <location>
        <begin position="55"/>
        <end position="64"/>
    </location>
</feature>
<feature type="region of interest" description="Disordered" evidence="6">
    <location>
        <begin position="350"/>
        <end position="392"/>
    </location>
</feature>
<feature type="compositionally biased region" description="Basic and acidic residues" evidence="6">
    <location>
        <begin position="15"/>
        <end position="51"/>
    </location>
</feature>
<feature type="region of interest" description="Disordered" evidence="6">
    <location>
        <begin position="246"/>
        <end position="293"/>
    </location>
</feature>
<dbReference type="EMBL" id="BEYU01000012">
    <property type="protein sequence ID" value="GBG25229.1"/>
    <property type="molecule type" value="Genomic_DNA"/>
</dbReference>
<feature type="region of interest" description="Disordered" evidence="6">
    <location>
        <begin position="446"/>
        <end position="466"/>
    </location>
</feature>
<proteinExistence type="inferred from homology"/>
<feature type="compositionally biased region" description="Low complexity" evidence="6">
    <location>
        <begin position="281"/>
        <end position="293"/>
    </location>
</feature>
<dbReference type="GO" id="GO:0003777">
    <property type="term" value="F:microtubule motor activity"/>
    <property type="evidence" value="ECO:0007669"/>
    <property type="project" value="InterPro"/>
</dbReference>
<evidence type="ECO:0000256" key="1">
    <source>
        <dbReference type="ARBA" id="ARBA00022741"/>
    </source>
</evidence>
<name>A0A2R5G4J1_9STRA</name>
<organism evidence="8 9">
    <name type="scientific">Hondaea fermentalgiana</name>
    <dbReference type="NCBI Taxonomy" id="2315210"/>
    <lineage>
        <taxon>Eukaryota</taxon>
        <taxon>Sar</taxon>
        <taxon>Stramenopiles</taxon>
        <taxon>Bigyra</taxon>
        <taxon>Labyrinthulomycetes</taxon>
        <taxon>Thraustochytrida</taxon>
        <taxon>Thraustochytriidae</taxon>
        <taxon>Hondaea</taxon>
    </lineage>
</organism>
<dbReference type="GO" id="GO:0007018">
    <property type="term" value="P:microtubule-based movement"/>
    <property type="evidence" value="ECO:0007669"/>
    <property type="project" value="InterPro"/>
</dbReference>
<feature type="coiled-coil region" evidence="5">
    <location>
        <begin position="411"/>
        <end position="445"/>
    </location>
</feature>
<dbReference type="InterPro" id="IPR019821">
    <property type="entry name" value="Kinesin_motor_CS"/>
</dbReference>
<dbReference type="InterPro" id="IPR036961">
    <property type="entry name" value="Kinesin_motor_dom_sf"/>
</dbReference>
<gene>
    <name evidence="8" type="ORF">FCC1311_014462</name>
</gene>
<dbReference type="AlphaFoldDB" id="A0A2R5G4J1"/>
<keyword evidence="2 3" id="KW-0067">ATP-binding</keyword>
<sequence length="886" mass="98180">MSYYTPGVGSISRPKTYDPELARRAKEEHEQQMDLHDLADRIAENQRKSLRQELGFDDDDDDAEGSIGDDLAGHTHANIVESDFEHESKSSRDDNQIREELHQLQQRYLGALRELHQTGEKERRASEQVAILKRMSKTQVAILKRGFQEKIGKHHALAQEIVNALDECEQRLKLPQPVSTGYRSALQTEKIAAENLVAADPADASADVPVEPASADRITALQRQLESLKAENKVLRQSFEDLSPGFIHARPSAGASDDGAPMTPCQTPSGARKTIDDKGEGSALSGPSAASAQSTPVLALSSKLNNLSVEALRVKLVKALKVAKSAQNKLAAAEKEKTDMLALLGEARAELERRRQDPSGAPSTPKNAPHLRQTQDPQTPPTPAVTGSKGEKIKEKFESLKQKVAVRDAEVAEAKQTLSTREQELQEARAIITELSAELDRIRTVASQGAKRSEQAQADQQRRSANRRRAIMAGLDRVRHELRAMNEEKSALSQSVRATTQATNAEMASLIKQLSERVAAKEASMSGIVTKYQREYRERRRLFNLVQELRGNIRVLCRVRPALDFEENDVVVRFPQDGAVELRNAKGREKSWEFDHVFKSDADNAKVFEQVSDLCTSILDGYNVCIFAYGQTGSGKTHTMEGPEHDRGVNFRALDRLFANMRERNHGGEWEFEVQVTLLEIYNEQIRDLLADKAKQQQQKKLEVKAGKHGMHVPGLTMVTVTDHTQVLRLMKLGKKNRSVACTDMNSHSSRSHSMLSTYVLARNTLTGEEARGKLHLIDLAGSERVSKSGVQGARLTEATNINKSLSALGDVIQARANKQGHVPFRNSTLTYLLQDSLSQDSKTLMFVQVSPVKTNAEESFCSLNFAARARTVELGKASKHTSKTG</sequence>
<dbReference type="InterPro" id="IPR027417">
    <property type="entry name" value="P-loop_NTPase"/>
</dbReference>
<dbReference type="SMART" id="SM00129">
    <property type="entry name" value="KISc"/>
    <property type="match status" value="1"/>
</dbReference>
<keyword evidence="9" id="KW-1185">Reference proteome</keyword>
<dbReference type="FunFam" id="3.40.850.10:FF:000113">
    <property type="entry name" value="Kinesin-like protein"/>
    <property type="match status" value="1"/>
</dbReference>
<evidence type="ECO:0000256" key="4">
    <source>
        <dbReference type="RuleBase" id="RU000394"/>
    </source>
</evidence>
<dbReference type="PROSITE" id="PS00411">
    <property type="entry name" value="KINESIN_MOTOR_1"/>
    <property type="match status" value="1"/>
</dbReference>
<dbReference type="PROSITE" id="PS50067">
    <property type="entry name" value="KINESIN_MOTOR_2"/>
    <property type="match status" value="1"/>
</dbReference>
<dbReference type="PANTHER" id="PTHR47972">
    <property type="entry name" value="KINESIN-LIKE PROTEIN KLP-3"/>
    <property type="match status" value="1"/>
</dbReference>
<keyword evidence="4" id="KW-0493">Microtubule</keyword>
<dbReference type="Gene3D" id="3.40.850.10">
    <property type="entry name" value="Kinesin motor domain"/>
    <property type="match status" value="1"/>
</dbReference>
<dbReference type="GO" id="GO:0008017">
    <property type="term" value="F:microtubule binding"/>
    <property type="evidence" value="ECO:0007669"/>
    <property type="project" value="InterPro"/>
</dbReference>
<evidence type="ECO:0000256" key="5">
    <source>
        <dbReference type="SAM" id="Coils"/>
    </source>
</evidence>
<evidence type="ECO:0000256" key="3">
    <source>
        <dbReference type="PROSITE-ProRule" id="PRU00283"/>
    </source>
</evidence>
<feature type="domain" description="Kinesin motor" evidence="7">
    <location>
        <begin position="552"/>
        <end position="873"/>
    </location>
</feature>
<dbReference type="PRINTS" id="PR00380">
    <property type="entry name" value="KINESINHEAVY"/>
</dbReference>
<keyword evidence="5" id="KW-0175">Coiled coil</keyword>
<dbReference type="GO" id="GO:0005524">
    <property type="term" value="F:ATP binding"/>
    <property type="evidence" value="ECO:0007669"/>
    <property type="project" value="UniProtKB-UniRule"/>
</dbReference>
<dbReference type="InterPro" id="IPR001752">
    <property type="entry name" value="Kinesin_motor_dom"/>
</dbReference>
<keyword evidence="1 3" id="KW-0547">Nucleotide-binding</keyword>
<dbReference type="InParanoid" id="A0A2R5G4J1"/>
<dbReference type="PANTHER" id="PTHR47972:SF28">
    <property type="entry name" value="KINESIN-LIKE PROTEIN KLP-3"/>
    <property type="match status" value="1"/>
</dbReference>
<evidence type="ECO:0000256" key="6">
    <source>
        <dbReference type="SAM" id="MobiDB-lite"/>
    </source>
</evidence>
<evidence type="ECO:0000259" key="7">
    <source>
        <dbReference type="PROSITE" id="PS50067"/>
    </source>
</evidence>
<dbReference type="Proteomes" id="UP000241890">
    <property type="component" value="Unassembled WGS sequence"/>
</dbReference>
<comment type="similarity">
    <text evidence="3 4">Belongs to the TRAFAC class myosin-kinesin ATPase superfamily. Kinesin family.</text>
</comment>
<feature type="binding site" evidence="3">
    <location>
        <begin position="630"/>
        <end position="637"/>
    </location>
    <ligand>
        <name>ATP</name>
        <dbReference type="ChEBI" id="CHEBI:30616"/>
    </ligand>
</feature>
<feature type="coiled-coil region" evidence="5">
    <location>
        <begin position="309"/>
        <end position="350"/>
    </location>
</feature>
<evidence type="ECO:0000256" key="2">
    <source>
        <dbReference type="ARBA" id="ARBA00022840"/>
    </source>
</evidence>
<evidence type="ECO:0000313" key="9">
    <source>
        <dbReference type="Proteomes" id="UP000241890"/>
    </source>
</evidence>
<dbReference type="Pfam" id="PF00225">
    <property type="entry name" value="Kinesin"/>
    <property type="match status" value="1"/>
</dbReference>
<dbReference type="InterPro" id="IPR027640">
    <property type="entry name" value="Kinesin-like_fam"/>
</dbReference>